<dbReference type="Gene3D" id="1.10.1660.10">
    <property type="match status" value="1"/>
</dbReference>
<feature type="domain" description="HTH merR-type" evidence="2">
    <location>
        <begin position="1"/>
        <end position="42"/>
    </location>
</feature>
<accession>A0A2H0R477</accession>
<name>A0A2H0R477_9BACT</name>
<dbReference type="Pfam" id="PF00376">
    <property type="entry name" value="MerR"/>
    <property type="match status" value="1"/>
</dbReference>
<evidence type="ECO:0000256" key="1">
    <source>
        <dbReference type="SAM" id="MobiDB-lite"/>
    </source>
</evidence>
<dbReference type="GO" id="GO:0003677">
    <property type="term" value="F:DNA binding"/>
    <property type="evidence" value="ECO:0007669"/>
    <property type="project" value="InterPro"/>
</dbReference>
<evidence type="ECO:0000313" key="3">
    <source>
        <dbReference type="EMBL" id="PIR41317.1"/>
    </source>
</evidence>
<feature type="region of interest" description="Disordered" evidence="1">
    <location>
        <begin position="53"/>
        <end position="81"/>
    </location>
</feature>
<reference evidence="3 4" key="1">
    <citation type="submission" date="2017-09" db="EMBL/GenBank/DDBJ databases">
        <title>Depth-based differentiation of microbial function through sediment-hosted aquifers and enrichment of novel symbionts in the deep terrestrial subsurface.</title>
        <authorList>
            <person name="Probst A.J."/>
            <person name="Ladd B."/>
            <person name="Jarett J.K."/>
            <person name="Geller-Mcgrath D.E."/>
            <person name="Sieber C.M."/>
            <person name="Emerson J.B."/>
            <person name="Anantharaman K."/>
            <person name="Thomas B.C."/>
            <person name="Malmstrom R."/>
            <person name="Stieglmeier M."/>
            <person name="Klingl A."/>
            <person name="Woyke T."/>
            <person name="Ryan C.M."/>
            <person name="Banfield J.F."/>
        </authorList>
    </citation>
    <scope>NUCLEOTIDE SEQUENCE [LARGE SCALE GENOMIC DNA]</scope>
    <source>
        <strain evidence="3">CG10_big_fil_rev_8_21_14_0_10_46_23</strain>
    </source>
</reference>
<evidence type="ECO:0000313" key="4">
    <source>
        <dbReference type="Proteomes" id="UP000230232"/>
    </source>
</evidence>
<sequence>SEVAKIIGVTPLTVRNWDKAGRLTAHRNPFNNYRMYRVEDVEDILRRIDNSKGKAPRVQLASSKPKVKPKNTPRKLTISEE</sequence>
<organism evidence="3 4">
    <name type="scientific">Candidatus Yanofskybacteria bacterium CG10_big_fil_rev_8_21_14_0_10_46_23</name>
    <dbReference type="NCBI Taxonomy" id="1975098"/>
    <lineage>
        <taxon>Bacteria</taxon>
        <taxon>Candidatus Yanofskyibacteriota</taxon>
    </lineage>
</organism>
<dbReference type="SUPFAM" id="SSF46955">
    <property type="entry name" value="Putative DNA-binding domain"/>
    <property type="match status" value="1"/>
</dbReference>
<proteinExistence type="predicted"/>
<dbReference type="Proteomes" id="UP000230232">
    <property type="component" value="Unassembled WGS sequence"/>
</dbReference>
<dbReference type="InterPro" id="IPR000551">
    <property type="entry name" value="MerR-type_HTH_dom"/>
</dbReference>
<dbReference type="AlphaFoldDB" id="A0A2H0R477"/>
<dbReference type="PROSITE" id="PS50937">
    <property type="entry name" value="HTH_MERR_2"/>
    <property type="match status" value="1"/>
</dbReference>
<dbReference type="GO" id="GO:0006355">
    <property type="term" value="P:regulation of DNA-templated transcription"/>
    <property type="evidence" value="ECO:0007669"/>
    <property type="project" value="InterPro"/>
</dbReference>
<dbReference type="InterPro" id="IPR009061">
    <property type="entry name" value="DNA-bd_dom_put_sf"/>
</dbReference>
<evidence type="ECO:0000259" key="2">
    <source>
        <dbReference type="PROSITE" id="PS50937"/>
    </source>
</evidence>
<feature type="non-terminal residue" evidence="3">
    <location>
        <position position="1"/>
    </location>
</feature>
<gene>
    <name evidence="3" type="ORF">COV31_01905</name>
</gene>
<comment type="caution">
    <text evidence="3">The sequence shown here is derived from an EMBL/GenBank/DDBJ whole genome shotgun (WGS) entry which is preliminary data.</text>
</comment>
<protein>
    <recommendedName>
        <fullName evidence="2">HTH merR-type domain-containing protein</fullName>
    </recommendedName>
</protein>
<dbReference type="EMBL" id="PCXO01000008">
    <property type="protein sequence ID" value="PIR41317.1"/>
    <property type="molecule type" value="Genomic_DNA"/>
</dbReference>